<dbReference type="AlphaFoldDB" id="A0AAD7UZJ4"/>
<dbReference type="Proteomes" id="UP001234581">
    <property type="component" value="Unassembled WGS sequence"/>
</dbReference>
<accession>A0AAD7UZJ4</accession>
<comment type="caution">
    <text evidence="1">The sequence shown here is derived from an EMBL/GenBank/DDBJ whole genome shotgun (WGS) entry which is preliminary data.</text>
</comment>
<reference evidence="1 2" key="1">
    <citation type="submission" date="2023-03" db="EMBL/GenBank/DDBJ databases">
        <title>Genome sequence of Lichtheimia ornata CBS 291.66.</title>
        <authorList>
            <person name="Mohabir J.T."/>
            <person name="Shea T.P."/>
            <person name="Kurbessoian T."/>
            <person name="Berby B."/>
            <person name="Fontaine J."/>
            <person name="Livny J."/>
            <person name="Gnirke A."/>
            <person name="Stajich J.E."/>
            <person name="Cuomo C.A."/>
        </authorList>
    </citation>
    <scope>NUCLEOTIDE SEQUENCE [LARGE SCALE GENOMIC DNA]</scope>
    <source>
        <strain evidence="1">CBS 291.66</strain>
    </source>
</reference>
<gene>
    <name evidence="1" type="ORF">O0I10_008435</name>
</gene>
<evidence type="ECO:0000313" key="1">
    <source>
        <dbReference type="EMBL" id="KAJ8655771.1"/>
    </source>
</evidence>
<protein>
    <submittedName>
        <fullName evidence="1">Uncharacterized protein</fullName>
    </submittedName>
</protein>
<organism evidence="1 2">
    <name type="scientific">Lichtheimia ornata</name>
    <dbReference type="NCBI Taxonomy" id="688661"/>
    <lineage>
        <taxon>Eukaryota</taxon>
        <taxon>Fungi</taxon>
        <taxon>Fungi incertae sedis</taxon>
        <taxon>Mucoromycota</taxon>
        <taxon>Mucoromycotina</taxon>
        <taxon>Mucoromycetes</taxon>
        <taxon>Mucorales</taxon>
        <taxon>Lichtheimiaceae</taxon>
        <taxon>Lichtheimia</taxon>
    </lineage>
</organism>
<keyword evidence="2" id="KW-1185">Reference proteome</keyword>
<sequence length="179" mass="20885">MVQRDHCRELLVFWCFGVYKITAMIAKYCWMSLDNCLWCIFYRQWAISLENVSQVFYAWIVSATNNSIHIVGSISSFIPSSGSSRYRQFGGHPEMKVSYRLITSATRNNLYIFDISKLSISWWFWLLAIPLMDLYNYTCLMDGSCHQQAMRVHVDIFGVTKVIYASPQGIHRQAAFDFQ</sequence>
<evidence type="ECO:0000313" key="2">
    <source>
        <dbReference type="Proteomes" id="UP001234581"/>
    </source>
</evidence>
<dbReference type="RefSeq" id="XP_058340684.1">
    <property type="nucleotide sequence ID" value="XM_058488438.1"/>
</dbReference>
<proteinExistence type="predicted"/>
<dbReference type="EMBL" id="JARTCD010000045">
    <property type="protein sequence ID" value="KAJ8655771.1"/>
    <property type="molecule type" value="Genomic_DNA"/>
</dbReference>
<dbReference type="GeneID" id="83215842"/>
<name>A0AAD7UZJ4_9FUNG</name>